<feature type="domain" description="M23ase beta-sheet core" evidence="2">
    <location>
        <begin position="194"/>
        <end position="289"/>
    </location>
</feature>
<protein>
    <submittedName>
        <fullName evidence="3">M23 family metallopeptidase</fullName>
    </submittedName>
</protein>
<keyword evidence="1" id="KW-0472">Membrane</keyword>
<dbReference type="CDD" id="cd12797">
    <property type="entry name" value="M23_peptidase"/>
    <property type="match status" value="1"/>
</dbReference>
<dbReference type="Pfam" id="PF01551">
    <property type="entry name" value="Peptidase_M23"/>
    <property type="match status" value="1"/>
</dbReference>
<dbReference type="SUPFAM" id="SSF51261">
    <property type="entry name" value="Duplicated hybrid motif"/>
    <property type="match status" value="1"/>
</dbReference>
<dbReference type="PANTHER" id="PTHR21666">
    <property type="entry name" value="PEPTIDASE-RELATED"/>
    <property type="match status" value="1"/>
</dbReference>
<sequence>MGKKKYVFDSDSFKVGKAERKGRKVAVTVLKLFFASISLTVVYYVFFALFFSTDKERALQNENRMLERMYPEMEKKAALLDDVVEGLKIRDGKIYSEIFETEAPELDRVLDANLMPLTDSIAEEDIVKLTEAKADALMDGAARIEANMMRILELCSREDFSAPPMGLPLKDFSLSMTGASVGRKMNPFYKVIGNHEGIDFMSSLGNEVLATADGTVSETVRSRKGPGNVVVIDHGNGYVTKYAHLQDIEVQRGRSVSKGDVIGYVGMSGSSFAPHLHYEVWKDGRVCDPVNYFFGAVTPSDYAEMSVASVLTGQSLD</sequence>
<dbReference type="Proteomes" id="UP000810252">
    <property type="component" value="Unassembled WGS sequence"/>
</dbReference>
<gene>
    <name evidence="3" type="ORF">IAC29_03535</name>
</gene>
<evidence type="ECO:0000256" key="1">
    <source>
        <dbReference type="SAM" id="Phobius"/>
    </source>
</evidence>
<dbReference type="InterPro" id="IPR050570">
    <property type="entry name" value="Cell_wall_metabolism_enzyme"/>
</dbReference>
<name>A0A9D9EJK6_9BACT</name>
<dbReference type="InterPro" id="IPR016047">
    <property type="entry name" value="M23ase_b-sheet_dom"/>
</dbReference>
<dbReference type="Gene3D" id="2.70.70.10">
    <property type="entry name" value="Glucose Permease (Domain IIA)"/>
    <property type="match status" value="1"/>
</dbReference>
<dbReference type="EMBL" id="JADIMQ010000051">
    <property type="protein sequence ID" value="MBO8448327.1"/>
    <property type="molecule type" value="Genomic_DNA"/>
</dbReference>
<comment type="caution">
    <text evidence="3">The sequence shown here is derived from an EMBL/GenBank/DDBJ whole genome shotgun (WGS) entry which is preliminary data.</text>
</comment>
<dbReference type="GO" id="GO:0004222">
    <property type="term" value="F:metalloendopeptidase activity"/>
    <property type="evidence" value="ECO:0007669"/>
    <property type="project" value="TreeGrafter"/>
</dbReference>
<feature type="transmembrane region" description="Helical" evidence="1">
    <location>
        <begin position="29"/>
        <end position="51"/>
    </location>
</feature>
<reference evidence="3" key="2">
    <citation type="journal article" date="2021" name="PeerJ">
        <title>Extensive microbial diversity within the chicken gut microbiome revealed by metagenomics and culture.</title>
        <authorList>
            <person name="Gilroy R."/>
            <person name="Ravi A."/>
            <person name="Getino M."/>
            <person name="Pursley I."/>
            <person name="Horton D.L."/>
            <person name="Alikhan N.F."/>
            <person name="Baker D."/>
            <person name="Gharbi K."/>
            <person name="Hall N."/>
            <person name="Watson M."/>
            <person name="Adriaenssens E.M."/>
            <person name="Foster-Nyarko E."/>
            <person name="Jarju S."/>
            <person name="Secka A."/>
            <person name="Antonio M."/>
            <person name="Oren A."/>
            <person name="Chaudhuri R.R."/>
            <person name="La Ragione R."/>
            <person name="Hildebrand F."/>
            <person name="Pallen M.J."/>
        </authorList>
    </citation>
    <scope>NUCLEOTIDE SEQUENCE</scope>
    <source>
        <strain evidence="3">20514</strain>
    </source>
</reference>
<accession>A0A9D9EJK6</accession>
<reference evidence="3" key="1">
    <citation type="submission" date="2020-10" db="EMBL/GenBank/DDBJ databases">
        <authorList>
            <person name="Gilroy R."/>
        </authorList>
    </citation>
    <scope>NUCLEOTIDE SEQUENCE</scope>
    <source>
        <strain evidence="3">20514</strain>
    </source>
</reference>
<dbReference type="PANTHER" id="PTHR21666:SF286">
    <property type="entry name" value="LIPOPROTEIN NLPD"/>
    <property type="match status" value="1"/>
</dbReference>
<evidence type="ECO:0000313" key="4">
    <source>
        <dbReference type="Proteomes" id="UP000810252"/>
    </source>
</evidence>
<evidence type="ECO:0000259" key="2">
    <source>
        <dbReference type="Pfam" id="PF01551"/>
    </source>
</evidence>
<dbReference type="InterPro" id="IPR011055">
    <property type="entry name" value="Dup_hybrid_motif"/>
</dbReference>
<proteinExistence type="predicted"/>
<organism evidence="3 4">
    <name type="scientific">Candidatus Cryptobacteroides merdigallinarum</name>
    <dbReference type="NCBI Taxonomy" id="2840770"/>
    <lineage>
        <taxon>Bacteria</taxon>
        <taxon>Pseudomonadati</taxon>
        <taxon>Bacteroidota</taxon>
        <taxon>Bacteroidia</taxon>
        <taxon>Bacteroidales</taxon>
        <taxon>Candidatus Cryptobacteroides</taxon>
    </lineage>
</organism>
<keyword evidence="1" id="KW-1133">Transmembrane helix</keyword>
<dbReference type="AlphaFoldDB" id="A0A9D9EJK6"/>
<keyword evidence="1" id="KW-0812">Transmembrane</keyword>
<evidence type="ECO:0000313" key="3">
    <source>
        <dbReference type="EMBL" id="MBO8448327.1"/>
    </source>
</evidence>